<dbReference type="RefSeq" id="WP_345385251.1">
    <property type="nucleotide sequence ID" value="NZ_BAAAXS010000001.1"/>
</dbReference>
<name>A0ABV5P567_9ACTN</name>
<keyword evidence="2" id="KW-0472">Membrane</keyword>
<gene>
    <name evidence="3" type="ORF">ACFFR3_50100</name>
</gene>
<reference evidence="3 4" key="1">
    <citation type="submission" date="2024-09" db="EMBL/GenBank/DDBJ databases">
        <authorList>
            <person name="Sun Q."/>
            <person name="Mori K."/>
        </authorList>
    </citation>
    <scope>NUCLEOTIDE SEQUENCE [LARGE SCALE GENOMIC DNA]</scope>
    <source>
        <strain evidence="3 4">JCM 3324</strain>
    </source>
</reference>
<proteinExistence type="predicted"/>
<keyword evidence="2" id="KW-0812">Transmembrane</keyword>
<evidence type="ECO:0000313" key="3">
    <source>
        <dbReference type="EMBL" id="MFB9477704.1"/>
    </source>
</evidence>
<keyword evidence="4" id="KW-1185">Reference proteome</keyword>
<comment type="caution">
    <text evidence="3">The sequence shown here is derived from an EMBL/GenBank/DDBJ whole genome shotgun (WGS) entry which is preliminary data.</text>
</comment>
<organism evidence="3 4">
    <name type="scientific">Nonomuraea salmonea</name>
    <dbReference type="NCBI Taxonomy" id="46181"/>
    <lineage>
        <taxon>Bacteria</taxon>
        <taxon>Bacillati</taxon>
        <taxon>Actinomycetota</taxon>
        <taxon>Actinomycetes</taxon>
        <taxon>Streptosporangiales</taxon>
        <taxon>Streptosporangiaceae</taxon>
        <taxon>Nonomuraea</taxon>
    </lineage>
</organism>
<feature type="transmembrane region" description="Helical" evidence="2">
    <location>
        <begin position="50"/>
        <end position="75"/>
    </location>
</feature>
<evidence type="ECO:0000256" key="2">
    <source>
        <dbReference type="SAM" id="Phobius"/>
    </source>
</evidence>
<dbReference type="Proteomes" id="UP001589568">
    <property type="component" value="Unassembled WGS sequence"/>
</dbReference>
<dbReference type="InterPro" id="IPR021401">
    <property type="entry name" value="DUF3040"/>
</dbReference>
<feature type="compositionally biased region" description="Pro residues" evidence="1">
    <location>
        <begin position="75"/>
        <end position="84"/>
    </location>
</feature>
<evidence type="ECO:0000256" key="1">
    <source>
        <dbReference type="SAM" id="MobiDB-lite"/>
    </source>
</evidence>
<protein>
    <submittedName>
        <fullName evidence="3">DUF3040 domain-containing protein</fullName>
    </submittedName>
</protein>
<keyword evidence="2" id="KW-1133">Transmembrane helix</keyword>
<evidence type="ECO:0000313" key="4">
    <source>
        <dbReference type="Proteomes" id="UP001589568"/>
    </source>
</evidence>
<sequence length="98" mass="10550">MHLSDRERRILAEIELDLRRSDPAFARRIDALSAATHRKGFGARGSRREIAGLLAAVAVLTTVMVFVVILAGHAAPPPAGPQLPPVSQVENPLDEHGK</sequence>
<feature type="region of interest" description="Disordered" evidence="1">
    <location>
        <begin position="75"/>
        <end position="98"/>
    </location>
</feature>
<accession>A0ABV5P567</accession>
<dbReference type="EMBL" id="JBHMCF010000066">
    <property type="protein sequence ID" value="MFB9477704.1"/>
    <property type="molecule type" value="Genomic_DNA"/>
</dbReference>
<dbReference type="Pfam" id="PF11239">
    <property type="entry name" value="DUF3040"/>
    <property type="match status" value="1"/>
</dbReference>